<dbReference type="Pfam" id="PF22936">
    <property type="entry name" value="Pol_BBD"/>
    <property type="match status" value="1"/>
</dbReference>
<accession>A0A392PQD9</accession>
<feature type="non-terminal residue" evidence="2">
    <location>
        <position position="147"/>
    </location>
</feature>
<evidence type="ECO:0000259" key="1">
    <source>
        <dbReference type="Pfam" id="PF22936"/>
    </source>
</evidence>
<evidence type="ECO:0000313" key="3">
    <source>
        <dbReference type="Proteomes" id="UP000265520"/>
    </source>
</evidence>
<feature type="domain" description="Retrovirus-related Pol polyprotein from transposon TNT 1-94-like beta-barrel" evidence="1">
    <location>
        <begin position="86"/>
        <end position="147"/>
    </location>
</feature>
<protein>
    <submittedName>
        <fullName evidence="2">Retrovirus-related pol polyprotein from transposon TNT 1-94</fullName>
    </submittedName>
</protein>
<dbReference type="EMBL" id="LXQA010089918">
    <property type="protein sequence ID" value="MCI13857.1"/>
    <property type="molecule type" value="Genomic_DNA"/>
</dbReference>
<reference evidence="2 3" key="1">
    <citation type="journal article" date="2018" name="Front. Plant Sci.">
        <title>Red Clover (Trifolium pratense) and Zigzag Clover (T. medium) - A Picture of Genomic Similarities and Differences.</title>
        <authorList>
            <person name="Dluhosova J."/>
            <person name="Istvanek J."/>
            <person name="Nedelnik J."/>
            <person name="Repkova J."/>
        </authorList>
    </citation>
    <scope>NUCLEOTIDE SEQUENCE [LARGE SCALE GENOMIC DNA]</scope>
    <source>
        <strain evidence="3">cv. 10/8</strain>
        <tissue evidence="2">Leaf</tissue>
    </source>
</reference>
<organism evidence="2 3">
    <name type="scientific">Trifolium medium</name>
    <dbReference type="NCBI Taxonomy" id="97028"/>
    <lineage>
        <taxon>Eukaryota</taxon>
        <taxon>Viridiplantae</taxon>
        <taxon>Streptophyta</taxon>
        <taxon>Embryophyta</taxon>
        <taxon>Tracheophyta</taxon>
        <taxon>Spermatophyta</taxon>
        <taxon>Magnoliopsida</taxon>
        <taxon>eudicotyledons</taxon>
        <taxon>Gunneridae</taxon>
        <taxon>Pentapetalae</taxon>
        <taxon>rosids</taxon>
        <taxon>fabids</taxon>
        <taxon>Fabales</taxon>
        <taxon>Fabaceae</taxon>
        <taxon>Papilionoideae</taxon>
        <taxon>50 kb inversion clade</taxon>
        <taxon>NPAAA clade</taxon>
        <taxon>Hologalegina</taxon>
        <taxon>IRL clade</taxon>
        <taxon>Trifolieae</taxon>
        <taxon>Trifolium</taxon>
    </lineage>
</organism>
<proteinExistence type="predicted"/>
<name>A0A392PQD9_9FABA</name>
<dbReference type="Proteomes" id="UP000265520">
    <property type="component" value="Unassembled WGS sequence"/>
</dbReference>
<dbReference type="AlphaFoldDB" id="A0A392PQD9"/>
<dbReference type="InterPro" id="IPR054722">
    <property type="entry name" value="PolX-like_BBD"/>
</dbReference>
<evidence type="ECO:0000313" key="2">
    <source>
        <dbReference type="EMBL" id="MCI13857.1"/>
    </source>
</evidence>
<sequence length="147" mass="16649">MQRKERVSGMKTKEELDIIIQVQEIIKKLAVQIRKMETIEVVSMEVIEVKESQDDEAKIAKQDDSDDPVMLMVTTKKDLNCGDQGYLDSGCSTHMTGRRDRFTSFNQSHKNKVKFANDSTLNAEGGVMCIRSKSGEQAFINDVLYIP</sequence>
<keyword evidence="3" id="KW-1185">Reference proteome</keyword>
<comment type="caution">
    <text evidence="2">The sequence shown here is derived from an EMBL/GenBank/DDBJ whole genome shotgun (WGS) entry which is preliminary data.</text>
</comment>